<feature type="region of interest" description="Disordered" evidence="1">
    <location>
        <begin position="18"/>
        <end position="38"/>
    </location>
</feature>
<accession>A0A6A6VZT3</accession>
<feature type="region of interest" description="Disordered" evidence="1">
    <location>
        <begin position="387"/>
        <end position="463"/>
    </location>
</feature>
<feature type="compositionally biased region" description="Low complexity" evidence="1">
    <location>
        <begin position="236"/>
        <end position="245"/>
    </location>
</feature>
<feature type="region of interest" description="Disordered" evidence="1">
    <location>
        <begin position="115"/>
        <end position="245"/>
    </location>
</feature>
<dbReference type="RefSeq" id="XP_033597705.1">
    <property type="nucleotide sequence ID" value="XM_033739126.1"/>
</dbReference>
<evidence type="ECO:0000256" key="1">
    <source>
        <dbReference type="SAM" id="MobiDB-lite"/>
    </source>
</evidence>
<feature type="compositionally biased region" description="Polar residues" evidence="1">
    <location>
        <begin position="553"/>
        <end position="565"/>
    </location>
</feature>
<dbReference type="Proteomes" id="UP000799437">
    <property type="component" value="Unassembled WGS sequence"/>
</dbReference>
<organism evidence="2 3">
    <name type="scientific">Pseudovirgaria hyperparasitica</name>
    <dbReference type="NCBI Taxonomy" id="470096"/>
    <lineage>
        <taxon>Eukaryota</taxon>
        <taxon>Fungi</taxon>
        <taxon>Dikarya</taxon>
        <taxon>Ascomycota</taxon>
        <taxon>Pezizomycotina</taxon>
        <taxon>Dothideomycetes</taxon>
        <taxon>Dothideomycetes incertae sedis</taxon>
        <taxon>Acrospermales</taxon>
        <taxon>Acrospermaceae</taxon>
        <taxon>Pseudovirgaria</taxon>
    </lineage>
</organism>
<feature type="compositionally biased region" description="Polar residues" evidence="1">
    <location>
        <begin position="316"/>
        <end position="326"/>
    </location>
</feature>
<feature type="region of interest" description="Disordered" evidence="1">
    <location>
        <begin position="61"/>
        <end position="103"/>
    </location>
</feature>
<feature type="compositionally biased region" description="Basic and acidic residues" evidence="1">
    <location>
        <begin position="617"/>
        <end position="629"/>
    </location>
</feature>
<feature type="compositionally biased region" description="Polar residues" evidence="1">
    <location>
        <begin position="432"/>
        <end position="448"/>
    </location>
</feature>
<protein>
    <submittedName>
        <fullName evidence="2">Uncharacterized protein</fullName>
    </submittedName>
</protein>
<name>A0A6A6VZT3_9PEZI</name>
<dbReference type="OrthoDB" id="3870679at2759"/>
<feature type="compositionally biased region" description="Polar residues" evidence="1">
    <location>
        <begin position="645"/>
        <end position="655"/>
    </location>
</feature>
<proteinExistence type="predicted"/>
<feature type="compositionally biased region" description="Acidic residues" evidence="1">
    <location>
        <begin position="895"/>
        <end position="907"/>
    </location>
</feature>
<dbReference type="EMBL" id="ML996578">
    <property type="protein sequence ID" value="KAF2755254.1"/>
    <property type="molecule type" value="Genomic_DNA"/>
</dbReference>
<sequence length="1068" mass="117630">MSKQFVLPIRESYTNSTSISDNVSQIDSPNNVSPVHSKDSIMNQSSFILNAKAIIGFRTSSPRQAQEASPLVSPVGSSNQGTELPPTPPSLNALEMTSGEASHAQAVDTFRGSHIMNNRPLHSTPINQRSPPTPDPSPPRGSSSLHTNVPCPPLRYPSSRAESFQTAREEPWSTNSEASESQHSLARSPSPERYQSPPIGFQEIPQNVSMNSTSGNNTPMQSLASTKSTHEIQVPSNSHSQSSLSIRSIPDREWNTELMRSVTVRRSARPWTPEQRMIVGSAQPTPASSTPWDTSAPRRLERTEKDGDLERPRIDTSGNGDSSCSEYPNEVDPLSKQNLHDGERKRISTASSVSTVVEAMVVVTSPRKLQSLRHAGKNLALRGCNDVPSLSPRAARSHLPSSTSEDIPLHRLIHKRSRIPDRNNRNSSESEASIQSGPTTRIVTQPPTLNADRPQGIRTEKARARTVSTPMKTLYPSPKATDKNIQGYFDIPHRNIEAQASTPGTASPLFRYISPYSQSTPHSQHSSPRLQHKMRNISLPTYHRSPDGLTWPKNDSSPSASNRSQNAHEDAIERAQSAAHAISQHVRSASSPATNGAKLPISPPRGSQSFLDSPAPSERRSPPHSEHTFLHSPALSEKISDHEMSASTRIMSPSSPKRMKRVSVAPAEDLTRPSLDVPNSRVDDNKRTSMASSARTDEHALARHLYAQNTPFSFSQFSTTPDALEVSEATAISIFPHNNDSLLVVQQVARSSTVTGQITSPEPQDTLRATPLVQPALTVEPCTPPLASSENALVDSPLRNPRKPPSPPVIQFIPPTPAEELERELVIEPKRRVSLKEKARRYSDNYIAPIFARSPSKARRTSSNPPHTRIPNITEQDGNLHPFWKPRGFWDGFEDTTDSEDSFEEDDVLPRGGDTSEVTDCEKKLPLGRRLTNGLRGSGGFLKGNSLGIERHGTNKRRHHISGPTNLSGHRREVGNSPVRSTHPALNPLGRIEKRILHTHSNRSMSNASQRMTRWRKVHKIPGLGIHIQYVGFNGMKERIREKKAEKRREAIRQSIGPRLYVEGSGVV</sequence>
<feature type="region of interest" description="Disordered" evidence="1">
    <location>
        <begin position="895"/>
        <end position="919"/>
    </location>
</feature>
<feature type="region of interest" description="Disordered" evidence="1">
    <location>
        <begin position="790"/>
        <end position="810"/>
    </location>
</feature>
<feature type="compositionally biased region" description="Polar residues" evidence="1">
    <location>
        <begin position="120"/>
        <end position="129"/>
    </location>
</feature>
<feature type="compositionally biased region" description="Polar residues" evidence="1">
    <location>
        <begin position="282"/>
        <end position="293"/>
    </location>
</feature>
<feature type="region of interest" description="Disordered" evidence="1">
    <location>
        <begin position="273"/>
        <end position="349"/>
    </location>
</feature>
<feature type="region of interest" description="Disordered" evidence="1">
    <location>
        <begin position="855"/>
        <end position="878"/>
    </location>
</feature>
<reference evidence="2" key="1">
    <citation type="journal article" date="2020" name="Stud. Mycol.">
        <title>101 Dothideomycetes genomes: a test case for predicting lifestyles and emergence of pathogens.</title>
        <authorList>
            <person name="Haridas S."/>
            <person name="Albert R."/>
            <person name="Binder M."/>
            <person name="Bloem J."/>
            <person name="Labutti K."/>
            <person name="Salamov A."/>
            <person name="Andreopoulos B."/>
            <person name="Baker S."/>
            <person name="Barry K."/>
            <person name="Bills G."/>
            <person name="Bluhm B."/>
            <person name="Cannon C."/>
            <person name="Castanera R."/>
            <person name="Culley D."/>
            <person name="Daum C."/>
            <person name="Ezra D."/>
            <person name="Gonzalez J."/>
            <person name="Henrissat B."/>
            <person name="Kuo A."/>
            <person name="Liang C."/>
            <person name="Lipzen A."/>
            <person name="Lutzoni F."/>
            <person name="Magnuson J."/>
            <person name="Mondo S."/>
            <person name="Nolan M."/>
            <person name="Ohm R."/>
            <person name="Pangilinan J."/>
            <person name="Park H.-J."/>
            <person name="Ramirez L."/>
            <person name="Alfaro M."/>
            <person name="Sun H."/>
            <person name="Tritt A."/>
            <person name="Yoshinaga Y."/>
            <person name="Zwiers L.-H."/>
            <person name="Turgeon B."/>
            <person name="Goodwin S."/>
            <person name="Spatafora J."/>
            <person name="Crous P."/>
            <person name="Grigoriev I."/>
        </authorList>
    </citation>
    <scope>NUCLEOTIDE SEQUENCE</scope>
    <source>
        <strain evidence="2">CBS 121739</strain>
    </source>
</reference>
<gene>
    <name evidence="2" type="ORF">EJ05DRAFT_127755</name>
</gene>
<feature type="compositionally biased region" description="Low complexity" evidence="1">
    <location>
        <begin position="514"/>
        <end position="528"/>
    </location>
</feature>
<feature type="compositionally biased region" description="Polar residues" evidence="1">
    <location>
        <begin position="861"/>
        <end position="877"/>
    </location>
</feature>
<evidence type="ECO:0000313" key="3">
    <source>
        <dbReference type="Proteomes" id="UP000799437"/>
    </source>
</evidence>
<feature type="region of interest" description="Disordered" evidence="1">
    <location>
        <begin position="509"/>
        <end position="696"/>
    </location>
</feature>
<feature type="compositionally biased region" description="Basic and acidic residues" evidence="1">
    <location>
        <begin position="296"/>
        <end position="314"/>
    </location>
</feature>
<feature type="compositionally biased region" description="Polar residues" evidence="1">
    <location>
        <begin position="204"/>
        <end position="227"/>
    </location>
</feature>
<dbReference type="GeneID" id="54480180"/>
<keyword evidence="3" id="KW-1185">Reference proteome</keyword>
<dbReference type="AlphaFoldDB" id="A0A6A6VZT3"/>
<feature type="compositionally biased region" description="Polar residues" evidence="1">
    <location>
        <begin position="585"/>
        <end position="594"/>
    </location>
</feature>
<feature type="region of interest" description="Disordered" evidence="1">
    <location>
        <begin position="956"/>
        <end position="986"/>
    </location>
</feature>
<feature type="compositionally biased region" description="Polar residues" evidence="1">
    <location>
        <begin position="160"/>
        <end position="187"/>
    </location>
</feature>
<evidence type="ECO:0000313" key="2">
    <source>
        <dbReference type="EMBL" id="KAF2755254.1"/>
    </source>
</evidence>